<sequence length="394" mass="45284">MNPSANGWIKKLIKELSAHTLQDNPTDYEFYKAFRNSGFIYGYNIKVVNDYIINPDLTEEELCKVNLCIAFINTHKTSTSNMDLFESIIAFYTAINENKTSFLDDLLGRDSAEALVEKIMHKRIQINKNIITKNFNHYITNVLLYIDIIAYDHFLEHKSITKSYLETLESTIITIVIEALSLKSEKNDYDKSLIELFQSSLRYEQVGQLTYPEAIAYAKELNHHLYYLDIACMAAWSDAWIEPAEAAFLENLSLALDINTTERNESLNAINLFFNANRDNIPLLSAKNVVKSFYNRSSQIVSKLITRNSHRLLRELRDSKELMILLSKSTVRDLTPHERKKVNEQLLDIFKSIPSLAIFLLPGGAILLPIVIKFIPKLLPSAFDDNRIVDEDED</sequence>
<gene>
    <name evidence="2" type="ORF">FNB79_10370</name>
</gene>
<dbReference type="NCBIfam" id="NF040639">
    <property type="entry name" value="LETM1_rel_film"/>
    <property type="match status" value="1"/>
</dbReference>
<feature type="domain" description="Letm1 RBD" evidence="1">
    <location>
        <begin position="334"/>
        <end position="387"/>
    </location>
</feature>
<dbReference type="GO" id="GO:0043022">
    <property type="term" value="F:ribosome binding"/>
    <property type="evidence" value="ECO:0007669"/>
    <property type="project" value="InterPro"/>
</dbReference>
<evidence type="ECO:0000313" key="3">
    <source>
        <dbReference type="Proteomes" id="UP000319209"/>
    </source>
</evidence>
<dbReference type="InterPro" id="IPR033122">
    <property type="entry name" value="LETM1-like_RBD"/>
</dbReference>
<reference evidence="2 3" key="1">
    <citation type="submission" date="2019-07" db="EMBL/GenBank/DDBJ databases">
        <title>Genome sequencing for Formosa sp. PS13.</title>
        <authorList>
            <person name="Park S.-J."/>
        </authorList>
    </citation>
    <scope>NUCLEOTIDE SEQUENCE [LARGE SCALE GENOMIC DNA]</scope>
    <source>
        <strain evidence="2 3">PS13</strain>
    </source>
</reference>
<protein>
    <recommendedName>
        <fullName evidence="1">Letm1 RBD domain-containing protein</fullName>
    </recommendedName>
</protein>
<dbReference type="KEGG" id="fop:FNB79_10370"/>
<evidence type="ECO:0000259" key="1">
    <source>
        <dbReference type="Pfam" id="PF07766"/>
    </source>
</evidence>
<dbReference type="AlphaFoldDB" id="A0A516GS44"/>
<dbReference type="EMBL" id="CP041637">
    <property type="protein sequence ID" value="QDO94347.1"/>
    <property type="molecule type" value="Genomic_DNA"/>
</dbReference>
<accession>A0A516GS44</accession>
<dbReference type="OrthoDB" id="1421172at2"/>
<dbReference type="RefSeq" id="WP_143381232.1">
    <property type="nucleotide sequence ID" value="NZ_CP041637.1"/>
</dbReference>
<organism evidence="2 3">
    <name type="scientific">Formosa sediminum</name>
    <dbReference type="NCBI Taxonomy" id="2594004"/>
    <lineage>
        <taxon>Bacteria</taxon>
        <taxon>Pseudomonadati</taxon>
        <taxon>Bacteroidota</taxon>
        <taxon>Flavobacteriia</taxon>
        <taxon>Flavobacteriales</taxon>
        <taxon>Flavobacteriaceae</taxon>
        <taxon>Formosa</taxon>
    </lineage>
</organism>
<dbReference type="Proteomes" id="UP000319209">
    <property type="component" value="Chromosome"/>
</dbReference>
<dbReference type="InterPro" id="IPR029024">
    <property type="entry name" value="TerB-like"/>
</dbReference>
<dbReference type="SUPFAM" id="SSF158682">
    <property type="entry name" value="TerB-like"/>
    <property type="match status" value="1"/>
</dbReference>
<proteinExistence type="predicted"/>
<name>A0A516GS44_9FLAO</name>
<keyword evidence="3" id="KW-1185">Reference proteome</keyword>
<evidence type="ECO:0000313" key="2">
    <source>
        <dbReference type="EMBL" id="QDO94347.1"/>
    </source>
</evidence>
<dbReference type="Pfam" id="PF07766">
    <property type="entry name" value="LETM1_RBD"/>
    <property type="match status" value="1"/>
</dbReference>